<protein>
    <submittedName>
        <fullName evidence="1">Uncharacterized protein</fullName>
    </submittedName>
</protein>
<gene>
    <name evidence="1" type="ORF">dnm_099520</name>
</gene>
<sequence length="68" mass="7664">MQKTASLCFFTPEKFLLCCLIVAEFYNFISKSKAWSPARFGLENPNPAGFACAQKQNGGIYDKKKLDH</sequence>
<dbReference type="RefSeq" id="WP_207680588.1">
    <property type="nucleotide sequence ID" value="NZ_CP061800.1"/>
</dbReference>
<reference evidence="1" key="1">
    <citation type="journal article" date="2021" name="Microb. Physiol.">
        <title>Proteogenomic Insights into the Physiology of Marine, Sulfate-Reducing, Filamentous Desulfonema limicola and Desulfonema magnum.</title>
        <authorList>
            <person name="Schnaars V."/>
            <person name="Wohlbrand L."/>
            <person name="Scheve S."/>
            <person name="Hinrichs C."/>
            <person name="Reinhardt R."/>
            <person name="Rabus R."/>
        </authorList>
    </citation>
    <scope>NUCLEOTIDE SEQUENCE</scope>
    <source>
        <strain evidence="1">4be13</strain>
    </source>
</reference>
<proteinExistence type="predicted"/>
<dbReference type="KEGG" id="dmm:dnm_099520"/>
<keyword evidence="2" id="KW-1185">Reference proteome</keyword>
<accession>A0A975BXZ3</accession>
<name>A0A975BXZ3_9BACT</name>
<dbReference type="Proteomes" id="UP000663722">
    <property type="component" value="Chromosome"/>
</dbReference>
<evidence type="ECO:0000313" key="2">
    <source>
        <dbReference type="Proteomes" id="UP000663722"/>
    </source>
</evidence>
<organism evidence="1 2">
    <name type="scientific">Desulfonema magnum</name>
    <dbReference type="NCBI Taxonomy" id="45655"/>
    <lineage>
        <taxon>Bacteria</taxon>
        <taxon>Pseudomonadati</taxon>
        <taxon>Thermodesulfobacteriota</taxon>
        <taxon>Desulfobacteria</taxon>
        <taxon>Desulfobacterales</taxon>
        <taxon>Desulfococcaceae</taxon>
        <taxon>Desulfonema</taxon>
    </lineage>
</organism>
<dbReference type="EMBL" id="CP061800">
    <property type="protein sequence ID" value="QTA93844.1"/>
    <property type="molecule type" value="Genomic_DNA"/>
</dbReference>
<evidence type="ECO:0000313" key="1">
    <source>
        <dbReference type="EMBL" id="QTA93844.1"/>
    </source>
</evidence>
<dbReference type="AlphaFoldDB" id="A0A975BXZ3"/>